<feature type="domain" description="Gnk2-homologous" evidence="10">
    <location>
        <begin position="33"/>
        <end position="136"/>
    </location>
</feature>
<sequence length="173" mass="18854">MNTKMEARNCMFNAVVVITWCFMLKVGASDPGINMLSQGCSTYNVSSMSNFISNLNITFGLVRTDLMNRSKKFVTEQSLSGPDSVYAMFQCRDYMSAADCIACFSAASTQIRNCSVANGARVVYDGCFSSGIFLDPFANELSVSPGKFFSSITCWFMVLLLQNPANNSGTEGC</sequence>
<dbReference type="PANTHER" id="PTHR32080">
    <property type="entry name" value="ANTIFUNGAL PROTEIN GINKBILOBIN-2-LIKE"/>
    <property type="match status" value="1"/>
</dbReference>
<dbReference type="GO" id="GO:0005886">
    <property type="term" value="C:plasma membrane"/>
    <property type="evidence" value="ECO:0007669"/>
    <property type="project" value="UniProtKB-SubCell"/>
</dbReference>
<dbReference type="AlphaFoldDB" id="A0AAD6PV61"/>
<gene>
    <name evidence="11" type="ORF">NC653_038668</name>
</gene>
<comment type="caution">
    <text evidence="11">The sequence shown here is derived from an EMBL/GenBank/DDBJ whole genome shotgun (WGS) entry which is preliminary data.</text>
</comment>
<evidence type="ECO:0000256" key="5">
    <source>
        <dbReference type="ARBA" id="ARBA00022949"/>
    </source>
</evidence>
<dbReference type="GO" id="GO:0009506">
    <property type="term" value="C:plasmodesma"/>
    <property type="evidence" value="ECO:0007669"/>
    <property type="project" value="UniProtKB-SubCell"/>
</dbReference>
<evidence type="ECO:0000256" key="8">
    <source>
        <dbReference type="ARBA" id="ARBA00038393"/>
    </source>
</evidence>
<evidence type="ECO:0000313" key="11">
    <source>
        <dbReference type="EMBL" id="KAJ6960717.1"/>
    </source>
</evidence>
<evidence type="ECO:0000256" key="9">
    <source>
        <dbReference type="SAM" id="SignalP"/>
    </source>
</evidence>
<organism evidence="11 12">
    <name type="scientific">Populus alba x Populus x berolinensis</name>
    <dbReference type="NCBI Taxonomy" id="444605"/>
    <lineage>
        <taxon>Eukaryota</taxon>
        <taxon>Viridiplantae</taxon>
        <taxon>Streptophyta</taxon>
        <taxon>Embryophyta</taxon>
        <taxon>Tracheophyta</taxon>
        <taxon>Spermatophyta</taxon>
        <taxon>Magnoliopsida</taxon>
        <taxon>eudicotyledons</taxon>
        <taxon>Gunneridae</taxon>
        <taxon>Pentapetalae</taxon>
        <taxon>rosids</taxon>
        <taxon>fabids</taxon>
        <taxon>Malpighiales</taxon>
        <taxon>Salicaceae</taxon>
        <taxon>Saliceae</taxon>
        <taxon>Populus</taxon>
    </lineage>
</organism>
<keyword evidence="6" id="KW-1015">Disulfide bond</keyword>
<keyword evidence="11" id="KW-0808">Transferase</keyword>
<comment type="similarity">
    <text evidence="8">Belongs to the cysteine-rich repeat secretory protein family. Plasmodesmata-located proteins (PDLD) subfamily.</text>
</comment>
<dbReference type="Proteomes" id="UP001164929">
    <property type="component" value="Chromosome 17"/>
</dbReference>
<keyword evidence="11" id="KW-0675">Receptor</keyword>
<dbReference type="Pfam" id="PF01657">
    <property type="entry name" value="Stress-antifung"/>
    <property type="match status" value="1"/>
</dbReference>
<name>A0AAD6PV61_9ROSI</name>
<keyword evidence="12" id="KW-1185">Reference proteome</keyword>
<feature type="chain" id="PRO_5042288275" evidence="9">
    <location>
        <begin position="29"/>
        <end position="173"/>
    </location>
</feature>
<dbReference type="EMBL" id="JAQIZT010000017">
    <property type="protein sequence ID" value="KAJ6960717.1"/>
    <property type="molecule type" value="Genomic_DNA"/>
</dbReference>
<feature type="signal peptide" evidence="9">
    <location>
        <begin position="1"/>
        <end position="28"/>
    </location>
</feature>
<evidence type="ECO:0000256" key="2">
    <source>
        <dbReference type="ARBA" id="ARBA00022581"/>
    </source>
</evidence>
<dbReference type="InterPro" id="IPR002902">
    <property type="entry name" value="GNK2"/>
</dbReference>
<evidence type="ECO:0000256" key="7">
    <source>
        <dbReference type="ARBA" id="ARBA00024184"/>
    </source>
</evidence>
<keyword evidence="11" id="KW-0418">Kinase</keyword>
<protein>
    <submittedName>
        <fullName evidence="11">Cysteine-rich receptor-like protein kinase 42</fullName>
    </submittedName>
</protein>
<dbReference type="GO" id="GO:0016301">
    <property type="term" value="F:kinase activity"/>
    <property type="evidence" value="ECO:0007669"/>
    <property type="project" value="UniProtKB-KW"/>
</dbReference>
<dbReference type="InterPro" id="IPR051378">
    <property type="entry name" value="Cell2Cell_Antifungal"/>
</dbReference>
<dbReference type="CDD" id="cd23509">
    <property type="entry name" value="Gnk2-like"/>
    <property type="match status" value="1"/>
</dbReference>
<evidence type="ECO:0000259" key="10">
    <source>
        <dbReference type="PROSITE" id="PS51473"/>
    </source>
</evidence>
<dbReference type="InterPro" id="IPR038408">
    <property type="entry name" value="GNK2_sf"/>
</dbReference>
<comment type="subcellular location">
    <subcellularLocation>
        <location evidence="7">Cell junction</location>
        <location evidence="7">Plasmodesma</location>
    </subcellularLocation>
    <subcellularLocation>
        <location evidence="1">Cell membrane</location>
        <topology evidence="1">Single-pass type I membrane protein</topology>
    </subcellularLocation>
</comment>
<evidence type="ECO:0000256" key="4">
    <source>
        <dbReference type="ARBA" id="ARBA00022737"/>
    </source>
</evidence>
<keyword evidence="3 9" id="KW-0732">Signal</keyword>
<dbReference type="Gene3D" id="3.30.430.20">
    <property type="entry name" value="Gnk2 domain, C-X8-C-X2-C motif"/>
    <property type="match status" value="1"/>
</dbReference>
<accession>A0AAD6PV61</accession>
<keyword evidence="2" id="KW-0945">Host-virus interaction</keyword>
<reference evidence="11" key="1">
    <citation type="journal article" date="2023" name="Mol. Ecol. Resour.">
        <title>Chromosome-level genome assembly of a triploid poplar Populus alba 'Berolinensis'.</title>
        <authorList>
            <person name="Chen S."/>
            <person name="Yu Y."/>
            <person name="Wang X."/>
            <person name="Wang S."/>
            <person name="Zhang T."/>
            <person name="Zhou Y."/>
            <person name="He R."/>
            <person name="Meng N."/>
            <person name="Wang Y."/>
            <person name="Liu W."/>
            <person name="Liu Z."/>
            <person name="Liu J."/>
            <person name="Guo Q."/>
            <person name="Huang H."/>
            <person name="Sederoff R.R."/>
            <person name="Wang G."/>
            <person name="Qu G."/>
            <person name="Chen S."/>
        </authorList>
    </citation>
    <scope>NUCLEOTIDE SEQUENCE</scope>
    <source>
        <strain evidence="11">SC-2020</strain>
    </source>
</reference>
<evidence type="ECO:0000256" key="6">
    <source>
        <dbReference type="ARBA" id="ARBA00023157"/>
    </source>
</evidence>
<dbReference type="PROSITE" id="PS51473">
    <property type="entry name" value="GNK2"/>
    <property type="match status" value="1"/>
</dbReference>
<evidence type="ECO:0000313" key="12">
    <source>
        <dbReference type="Proteomes" id="UP001164929"/>
    </source>
</evidence>
<keyword evidence="4" id="KW-0677">Repeat</keyword>
<evidence type="ECO:0000256" key="1">
    <source>
        <dbReference type="ARBA" id="ARBA00004251"/>
    </source>
</evidence>
<proteinExistence type="inferred from homology"/>
<evidence type="ECO:0000256" key="3">
    <source>
        <dbReference type="ARBA" id="ARBA00022729"/>
    </source>
</evidence>
<dbReference type="PANTHER" id="PTHR32080:SF27">
    <property type="entry name" value="OS01G0548750 PROTEIN"/>
    <property type="match status" value="1"/>
</dbReference>
<keyword evidence="5" id="KW-0965">Cell junction</keyword>